<dbReference type="AlphaFoldDB" id="A0A4S8QPM6"/>
<name>A0A4S8QPM6_9HELO</name>
<proteinExistence type="predicted"/>
<feature type="compositionally biased region" description="Low complexity" evidence="1">
    <location>
        <begin position="42"/>
        <end position="52"/>
    </location>
</feature>
<evidence type="ECO:0000256" key="1">
    <source>
        <dbReference type="SAM" id="MobiDB-lite"/>
    </source>
</evidence>
<sequence>MSLLMPFAVSIFPSSNFPPLGLHMSQTRYGLDAMTSFNFANSSSSPSVAGGTSRKKGRTLTNPWALYNSRPSSVDSTNASSPFSSASLQPHCIIKLPAPLRRCSGSTKQ</sequence>
<dbReference type="EMBL" id="PQXL01000462">
    <property type="protein sequence ID" value="THV45662.1"/>
    <property type="molecule type" value="Genomic_DNA"/>
</dbReference>
<comment type="caution">
    <text evidence="2">The sequence shown here is derived from an EMBL/GenBank/DDBJ whole genome shotgun (WGS) entry which is preliminary data.</text>
</comment>
<keyword evidence="3" id="KW-1185">Reference proteome</keyword>
<dbReference type="Proteomes" id="UP000308671">
    <property type="component" value="Unassembled WGS sequence"/>
</dbReference>
<accession>A0A4S8QPM6</accession>
<evidence type="ECO:0000313" key="2">
    <source>
        <dbReference type="EMBL" id="THV45662.1"/>
    </source>
</evidence>
<organism evidence="2 3">
    <name type="scientific">Botrytis galanthina</name>
    <dbReference type="NCBI Taxonomy" id="278940"/>
    <lineage>
        <taxon>Eukaryota</taxon>
        <taxon>Fungi</taxon>
        <taxon>Dikarya</taxon>
        <taxon>Ascomycota</taxon>
        <taxon>Pezizomycotina</taxon>
        <taxon>Leotiomycetes</taxon>
        <taxon>Helotiales</taxon>
        <taxon>Sclerotiniaceae</taxon>
        <taxon>Botrytis</taxon>
    </lineage>
</organism>
<protein>
    <submittedName>
        <fullName evidence="2">Uncharacterized protein</fullName>
    </submittedName>
</protein>
<reference evidence="2 3" key="1">
    <citation type="submission" date="2017-12" db="EMBL/GenBank/DDBJ databases">
        <title>Comparative genomics of Botrytis spp.</title>
        <authorList>
            <person name="Valero-Jimenez C.A."/>
            <person name="Tapia P."/>
            <person name="Veloso J."/>
            <person name="Silva-Moreno E."/>
            <person name="Staats M."/>
            <person name="Valdes J.H."/>
            <person name="Van Kan J.A.L."/>
        </authorList>
    </citation>
    <scope>NUCLEOTIDE SEQUENCE [LARGE SCALE GENOMIC DNA]</scope>
    <source>
        <strain evidence="2 3">MUCL435</strain>
    </source>
</reference>
<gene>
    <name evidence="2" type="ORF">BGAL_0463g00050</name>
</gene>
<feature type="region of interest" description="Disordered" evidence="1">
    <location>
        <begin position="42"/>
        <end position="63"/>
    </location>
</feature>
<evidence type="ECO:0000313" key="3">
    <source>
        <dbReference type="Proteomes" id="UP000308671"/>
    </source>
</evidence>